<name>A0ABQ9XD09_9EUKA</name>
<keyword evidence="2 6" id="KW-0812">Transmembrane</keyword>
<feature type="domain" description="Ferric oxidoreductase" evidence="7">
    <location>
        <begin position="69"/>
        <end position="192"/>
    </location>
</feature>
<comment type="caution">
    <text evidence="8">The sequence shown here is derived from an EMBL/GenBank/DDBJ whole genome shotgun (WGS) entry which is preliminary data.</text>
</comment>
<feature type="transmembrane region" description="Helical" evidence="6">
    <location>
        <begin position="26"/>
        <end position="45"/>
    </location>
</feature>
<sequence length="672" mass="76493">MEQKSVAISIPKTYVPQKSWRILSRLFTILFFGLPIIASFFLFTLKPSKLDEAPPSLGVGDVQKFFAFQALTVFTFLLMTGAQIPWIERSISYSIMMGLHKWLTWLLFVLIFLHLFLMFFDPWCRNEYLPGCIKTVFYDFQWAHLTARLGSLLLVIVAAFAALRQLPRKKGCIPWRLWRVFHNFMYLAYFAVMIHVVVYGFGYYHGLTLKFPNGATHQIWPDSKHLLPILHFIIPLYLLAGSIYATVHSIIEHCHQHKRAGWWKITSAYWVADRAYCIELSFSGEGKEKKDATEQEALLERDEEHIDDHLTVARVNPQTDLPSEWQPQNRQPAEIVSIRVPKIGTKSQRLFKEGKHLSYDSPNIFTISSSRHNSTLQLLVRQGRGRFTGNLETLAFEGVPVMLSRPHSGLIPPFWSSLDLTRPGDDLVFIASGCGFSPALSVLRSAFDCYMHGCLARRIRILSINRNAREIMFPAEIRAIVGEMLKNEGVDFSNYPEFRQKSNNKRPNLVYGRPSQQSPVTGRQEHISVSDMSIGSIQYGLDVGPEQRRKTPTNSLGESQSVKGNADETPNKDGMHHPLSCIRFGYLLRDAGAVGELTTNETMCDWIPESGEAFLWEGELSPTIITCMIDTPKNSQFFICGDPHTVKRTKAILKEKPISASVLQIHDEPNRI</sequence>
<evidence type="ECO:0000256" key="3">
    <source>
        <dbReference type="ARBA" id="ARBA00022989"/>
    </source>
</evidence>
<dbReference type="InterPro" id="IPR013130">
    <property type="entry name" value="Fe3_Rdtase_TM_dom"/>
</dbReference>
<proteinExistence type="predicted"/>
<feature type="region of interest" description="Disordered" evidence="5">
    <location>
        <begin position="496"/>
        <end position="527"/>
    </location>
</feature>
<evidence type="ECO:0000256" key="5">
    <source>
        <dbReference type="SAM" id="MobiDB-lite"/>
    </source>
</evidence>
<dbReference type="Pfam" id="PF01794">
    <property type="entry name" value="Ferric_reduct"/>
    <property type="match status" value="1"/>
</dbReference>
<feature type="transmembrane region" description="Helical" evidence="6">
    <location>
        <begin position="65"/>
        <end position="87"/>
    </location>
</feature>
<evidence type="ECO:0000256" key="1">
    <source>
        <dbReference type="ARBA" id="ARBA00004141"/>
    </source>
</evidence>
<feature type="compositionally biased region" description="Polar residues" evidence="5">
    <location>
        <begin position="552"/>
        <end position="563"/>
    </location>
</feature>
<accession>A0ABQ9XD09</accession>
<keyword evidence="4 6" id="KW-0472">Membrane</keyword>
<evidence type="ECO:0000313" key="8">
    <source>
        <dbReference type="EMBL" id="KAK2950392.1"/>
    </source>
</evidence>
<evidence type="ECO:0000256" key="2">
    <source>
        <dbReference type="ARBA" id="ARBA00022692"/>
    </source>
</evidence>
<evidence type="ECO:0000256" key="4">
    <source>
        <dbReference type="ARBA" id="ARBA00023136"/>
    </source>
</evidence>
<dbReference type="InterPro" id="IPR039261">
    <property type="entry name" value="FNR_nucleotide-bd"/>
</dbReference>
<dbReference type="Proteomes" id="UP001281761">
    <property type="component" value="Unassembled WGS sequence"/>
</dbReference>
<organism evidence="8 9">
    <name type="scientific">Blattamonas nauphoetae</name>
    <dbReference type="NCBI Taxonomy" id="2049346"/>
    <lineage>
        <taxon>Eukaryota</taxon>
        <taxon>Metamonada</taxon>
        <taxon>Preaxostyla</taxon>
        <taxon>Oxymonadida</taxon>
        <taxon>Blattamonas</taxon>
    </lineage>
</organism>
<evidence type="ECO:0000313" key="9">
    <source>
        <dbReference type="Proteomes" id="UP001281761"/>
    </source>
</evidence>
<evidence type="ECO:0000259" key="7">
    <source>
        <dbReference type="Pfam" id="PF01794"/>
    </source>
</evidence>
<feature type="region of interest" description="Disordered" evidence="5">
    <location>
        <begin position="542"/>
        <end position="575"/>
    </location>
</feature>
<feature type="transmembrane region" description="Helical" evidence="6">
    <location>
        <begin position="184"/>
        <end position="206"/>
    </location>
</feature>
<reference evidence="8 9" key="1">
    <citation type="journal article" date="2022" name="bioRxiv">
        <title>Genomics of Preaxostyla Flagellates Illuminates Evolutionary Transitions and the Path Towards Mitochondrial Loss.</title>
        <authorList>
            <person name="Novak L.V.F."/>
            <person name="Treitli S.C."/>
            <person name="Pyrih J."/>
            <person name="Halakuc P."/>
            <person name="Pipaliya S.V."/>
            <person name="Vacek V."/>
            <person name="Brzon O."/>
            <person name="Soukal P."/>
            <person name="Eme L."/>
            <person name="Dacks J.B."/>
            <person name="Karnkowska A."/>
            <person name="Elias M."/>
            <person name="Hampl V."/>
        </authorList>
    </citation>
    <scope>NUCLEOTIDE SEQUENCE [LARGE SCALE GENOMIC DNA]</scope>
    <source>
        <strain evidence="8">NAU3</strain>
        <tissue evidence="8">Gut</tissue>
    </source>
</reference>
<protein>
    <recommendedName>
        <fullName evidence="7">Ferric oxidoreductase domain-containing protein</fullName>
    </recommendedName>
</protein>
<feature type="transmembrane region" description="Helical" evidence="6">
    <location>
        <begin position="99"/>
        <end position="120"/>
    </location>
</feature>
<dbReference type="Gene3D" id="3.40.50.80">
    <property type="entry name" value="Nucleotide-binding domain of ferredoxin-NADP reductase (FNR) module"/>
    <property type="match status" value="1"/>
</dbReference>
<gene>
    <name evidence="8" type="ORF">BLNAU_14633</name>
</gene>
<dbReference type="EMBL" id="JARBJD010000136">
    <property type="protein sequence ID" value="KAK2950392.1"/>
    <property type="molecule type" value="Genomic_DNA"/>
</dbReference>
<feature type="compositionally biased region" description="Basic and acidic residues" evidence="5">
    <location>
        <begin position="565"/>
        <end position="575"/>
    </location>
</feature>
<feature type="transmembrane region" description="Helical" evidence="6">
    <location>
        <begin position="140"/>
        <end position="163"/>
    </location>
</feature>
<evidence type="ECO:0000256" key="6">
    <source>
        <dbReference type="SAM" id="Phobius"/>
    </source>
</evidence>
<comment type="subcellular location">
    <subcellularLocation>
        <location evidence="1">Membrane</location>
        <topology evidence="1">Multi-pass membrane protein</topology>
    </subcellularLocation>
</comment>
<feature type="transmembrane region" description="Helical" evidence="6">
    <location>
        <begin position="226"/>
        <end position="251"/>
    </location>
</feature>
<keyword evidence="9" id="KW-1185">Reference proteome</keyword>
<keyword evidence="3 6" id="KW-1133">Transmembrane helix</keyword>
<dbReference type="SUPFAM" id="SSF52343">
    <property type="entry name" value="Ferredoxin reductase-like, C-terminal NADP-linked domain"/>
    <property type="match status" value="1"/>
</dbReference>